<accession>A0A856MIX2</accession>
<dbReference type="PROSITE" id="PS00409">
    <property type="entry name" value="PROKAR_NTER_METHYL"/>
    <property type="match status" value="1"/>
</dbReference>
<feature type="region of interest" description="Disordered" evidence="6">
    <location>
        <begin position="151"/>
        <end position="176"/>
    </location>
</feature>
<dbReference type="SUPFAM" id="SSF54523">
    <property type="entry name" value="Pili subunits"/>
    <property type="match status" value="1"/>
</dbReference>
<dbReference type="GO" id="GO:0015627">
    <property type="term" value="C:type II protein secretion system complex"/>
    <property type="evidence" value="ECO:0007669"/>
    <property type="project" value="InterPro"/>
</dbReference>
<name>A0A856MIX2_9CYAN</name>
<feature type="compositionally biased region" description="Polar residues" evidence="6">
    <location>
        <begin position="151"/>
        <end position="165"/>
    </location>
</feature>
<dbReference type="GO" id="GO:0015628">
    <property type="term" value="P:protein secretion by the type II secretion system"/>
    <property type="evidence" value="ECO:0007669"/>
    <property type="project" value="InterPro"/>
</dbReference>
<dbReference type="InterPro" id="IPR031975">
    <property type="entry name" value="Pilin_GH"/>
</dbReference>
<dbReference type="AlphaFoldDB" id="A0A856MIX2"/>
<dbReference type="InterPro" id="IPR000983">
    <property type="entry name" value="Bac_GSPG_pilin"/>
</dbReference>
<organism evidence="8 9">
    <name type="scientific">Brasilonema sennae CENA114</name>
    <dbReference type="NCBI Taxonomy" id="415709"/>
    <lineage>
        <taxon>Bacteria</taxon>
        <taxon>Bacillati</taxon>
        <taxon>Cyanobacteriota</taxon>
        <taxon>Cyanophyceae</taxon>
        <taxon>Nostocales</taxon>
        <taxon>Scytonemataceae</taxon>
        <taxon>Brasilonema</taxon>
        <taxon>Bromeliae group (in: Brasilonema)</taxon>
    </lineage>
</organism>
<evidence type="ECO:0000256" key="5">
    <source>
        <dbReference type="ARBA" id="ARBA00023136"/>
    </source>
</evidence>
<evidence type="ECO:0000256" key="7">
    <source>
        <dbReference type="SAM" id="Phobius"/>
    </source>
</evidence>
<keyword evidence="5 7" id="KW-0472">Membrane</keyword>
<keyword evidence="2" id="KW-0488">Methylation</keyword>
<dbReference type="PANTHER" id="PTHR30093">
    <property type="entry name" value="GENERAL SECRETION PATHWAY PROTEIN G"/>
    <property type="match status" value="1"/>
</dbReference>
<evidence type="ECO:0000256" key="2">
    <source>
        <dbReference type="ARBA" id="ARBA00022481"/>
    </source>
</evidence>
<evidence type="ECO:0000256" key="6">
    <source>
        <dbReference type="SAM" id="MobiDB-lite"/>
    </source>
</evidence>
<protein>
    <submittedName>
        <fullName evidence="8">Pesticin</fullName>
    </submittedName>
</protein>
<dbReference type="KEGG" id="bsen:DP114_14375"/>
<keyword evidence="9" id="KW-1185">Reference proteome</keyword>
<keyword evidence="3 7" id="KW-0812">Transmembrane</keyword>
<dbReference type="GO" id="GO:0016020">
    <property type="term" value="C:membrane"/>
    <property type="evidence" value="ECO:0007669"/>
    <property type="project" value="UniProtKB-SubCell"/>
</dbReference>
<feature type="transmembrane region" description="Helical" evidence="7">
    <location>
        <begin position="25"/>
        <end position="47"/>
    </location>
</feature>
<reference evidence="8 9" key="1">
    <citation type="submission" date="2018-06" db="EMBL/GenBank/DDBJ databases">
        <title>Comparative genomics of Brasilonema spp. strains.</title>
        <authorList>
            <person name="Alvarenga D.O."/>
            <person name="Fiore M.F."/>
            <person name="Varani A.M."/>
        </authorList>
    </citation>
    <scope>NUCLEOTIDE SEQUENCE [LARGE SCALE GENOMIC DNA]</scope>
    <source>
        <strain evidence="8 9">CENA114</strain>
    </source>
</reference>
<dbReference type="PANTHER" id="PTHR30093:SF44">
    <property type="entry name" value="TYPE II SECRETION SYSTEM CORE PROTEIN G"/>
    <property type="match status" value="1"/>
</dbReference>
<evidence type="ECO:0000256" key="1">
    <source>
        <dbReference type="ARBA" id="ARBA00004167"/>
    </source>
</evidence>
<evidence type="ECO:0000313" key="9">
    <source>
        <dbReference type="Proteomes" id="UP000503129"/>
    </source>
</evidence>
<dbReference type="RefSeq" id="WP_171976402.1">
    <property type="nucleotide sequence ID" value="NZ_CAWOXK010000001.1"/>
</dbReference>
<keyword evidence="4 7" id="KW-1133">Transmembrane helix</keyword>
<dbReference type="NCBIfam" id="TIGR02532">
    <property type="entry name" value="IV_pilin_GFxxxE"/>
    <property type="match status" value="1"/>
</dbReference>
<comment type="subcellular location">
    <subcellularLocation>
        <location evidence="1">Membrane</location>
        <topology evidence="1">Single-pass membrane protein</topology>
    </subcellularLocation>
</comment>
<evidence type="ECO:0000313" key="8">
    <source>
        <dbReference type="EMBL" id="QDL08926.1"/>
    </source>
</evidence>
<sequence length="176" mass="19450">MIFKIKAKLLHYVIKKKKEDEGFTLIELLVVIIIISILSAIALPSFLSQANKAKQSEAKTYVGSINRAQQAYYLENGQFADISELGIGIKDTQKNYKYERKVNSNNQVVVNNGISRKDGLKSYAGVVIFSKQQGATLAILCESNNIGIGTAQEPNSTTNENSSEPQCPDNYTELNK</sequence>
<dbReference type="Gene3D" id="3.30.700.10">
    <property type="entry name" value="Glycoprotein, Type 4 Pilin"/>
    <property type="match status" value="1"/>
</dbReference>
<evidence type="ECO:0000256" key="3">
    <source>
        <dbReference type="ARBA" id="ARBA00022692"/>
    </source>
</evidence>
<dbReference type="Proteomes" id="UP000503129">
    <property type="component" value="Chromosome"/>
</dbReference>
<proteinExistence type="predicted"/>
<dbReference type="Pfam" id="PF16734">
    <property type="entry name" value="Pilin_GH"/>
    <property type="match status" value="1"/>
</dbReference>
<dbReference type="Pfam" id="PF07963">
    <property type="entry name" value="N_methyl"/>
    <property type="match status" value="1"/>
</dbReference>
<gene>
    <name evidence="8" type="ORF">DP114_14375</name>
</gene>
<dbReference type="InterPro" id="IPR045584">
    <property type="entry name" value="Pilin-like"/>
</dbReference>
<dbReference type="PRINTS" id="PR00813">
    <property type="entry name" value="BCTERIALGSPG"/>
</dbReference>
<dbReference type="EMBL" id="CP030118">
    <property type="protein sequence ID" value="QDL08926.1"/>
    <property type="molecule type" value="Genomic_DNA"/>
</dbReference>
<dbReference type="InterPro" id="IPR012902">
    <property type="entry name" value="N_methyl_site"/>
</dbReference>
<evidence type="ECO:0000256" key="4">
    <source>
        <dbReference type="ARBA" id="ARBA00022989"/>
    </source>
</evidence>